<accession>A0ABP8X2B2</accession>
<evidence type="ECO:0008006" key="3">
    <source>
        <dbReference type="Google" id="ProtNLM"/>
    </source>
</evidence>
<organism evidence="1 2">
    <name type="scientific">Promicromonospora umidemergens</name>
    <dbReference type="NCBI Taxonomy" id="629679"/>
    <lineage>
        <taxon>Bacteria</taxon>
        <taxon>Bacillati</taxon>
        <taxon>Actinomycetota</taxon>
        <taxon>Actinomycetes</taxon>
        <taxon>Micrococcales</taxon>
        <taxon>Promicromonosporaceae</taxon>
        <taxon>Promicromonospora</taxon>
    </lineage>
</organism>
<dbReference type="EMBL" id="BAABHM010000010">
    <property type="protein sequence ID" value="GAA4699414.1"/>
    <property type="molecule type" value="Genomic_DNA"/>
</dbReference>
<protein>
    <recommendedName>
        <fullName evidence="3">AbiEi antitoxin of type IV toxin-antitoxin system</fullName>
    </recommendedName>
</protein>
<name>A0ABP8X2B2_9MICO</name>
<evidence type="ECO:0000313" key="1">
    <source>
        <dbReference type="EMBL" id="GAA4699414.1"/>
    </source>
</evidence>
<keyword evidence="2" id="KW-1185">Reference proteome</keyword>
<evidence type="ECO:0000313" key="2">
    <source>
        <dbReference type="Proteomes" id="UP001500843"/>
    </source>
</evidence>
<gene>
    <name evidence="1" type="ORF">GCM10023198_19970</name>
</gene>
<proteinExistence type="predicted"/>
<dbReference type="Proteomes" id="UP001500843">
    <property type="component" value="Unassembled WGS sequence"/>
</dbReference>
<reference evidence="2" key="1">
    <citation type="journal article" date="2019" name="Int. J. Syst. Evol. Microbiol.">
        <title>The Global Catalogue of Microorganisms (GCM) 10K type strain sequencing project: providing services to taxonomists for standard genome sequencing and annotation.</title>
        <authorList>
            <consortium name="The Broad Institute Genomics Platform"/>
            <consortium name="The Broad Institute Genome Sequencing Center for Infectious Disease"/>
            <person name="Wu L."/>
            <person name="Ma J."/>
        </authorList>
    </citation>
    <scope>NUCLEOTIDE SEQUENCE [LARGE SCALE GENOMIC DNA]</scope>
    <source>
        <strain evidence="2">JCM 17975</strain>
    </source>
</reference>
<sequence length="167" mass="18839">MLRAWVDSGLVTQLARGIYEPADADAGDPDLIEIVIRSPRATICLTTALAQYDLVDDIPVAYDLALPRGAHRPLLAARVAWRWFDAETFCIERRTEQISGVVVPIYSPARSVVDAFRMRGYEGYETATTALRRWLVRRGNHPSELLRIARLLPRAERPLRTALEILT</sequence>
<comment type="caution">
    <text evidence="1">The sequence shown here is derived from an EMBL/GenBank/DDBJ whole genome shotgun (WGS) entry which is preliminary data.</text>
</comment>